<dbReference type="GO" id="GO:0071949">
    <property type="term" value="F:FAD binding"/>
    <property type="evidence" value="ECO:0007669"/>
    <property type="project" value="InterPro"/>
</dbReference>
<evidence type="ECO:0000313" key="2">
    <source>
        <dbReference type="EMBL" id="SDG30231.1"/>
    </source>
</evidence>
<keyword evidence="3" id="KW-1185">Reference proteome</keyword>
<dbReference type="RefSeq" id="WP_091814582.1">
    <property type="nucleotide sequence ID" value="NZ_CP091790.1"/>
</dbReference>
<gene>
    <name evidence="2" type="ORF">SAMN04487901_102124</name>
</gene>
<feature type="domain" description="FAD-binding" evidence="1">
    <location>
        <begin position="4"/>
        <end position="158"/>
    </location>
</feature>
<sequence>MEQTKVLIVGAGPAGTTCGLLLKQRNIDCILIDRATFPRDKICGGGLTPRSYKLLSRLMPDFRYDYNSVHRLKLCIEGEQVLDFMMDEEIRIVKRRTFDAQLLERYQQAGGTFVNDALIGIEESGPQVIVTLKSGRQIACEYLVGADGANSRVRKYLNPHASHGILCMEQYGPKSADRSAEGRSLPTGRENAIVGNLSRFYRQGYYYSFPNESYDVQGFGDYMTTPQMFRKVLRDMGCPDEKPLGAYIPQSTEYPLRKNIILIGDAGGFPNRLTFEGLYYAFLTASHAAMAISTGAPFPLVNKQVFENKKWEEYASRFFYSEIGLAILKFFCKTTPGLITWAFNKAAR</sequence>
<evidence type="ECO:0000313" key="3">
    <source>
        <dbReference type="Proteomes" id="UP000198779"/>
    </source>
</evidence>
<dbReference type="InterPro" id="IPR036188">
    <property type="entry name" value="FAD/NAD-bd_sf"/>
</dbReference>
<proteinExistence type="predicted"/>
<accession>A0A1G7T4S9</accession>
<dbReference type="Proteomes" id="UP000198779">
    <property type="component" value="Unassembled WGS sequence"/>
</dbReference>
<dbReference type="Gene3D" id="3.50.50.60">
    <property type="entry name" value="FAD/NAD(P)-binding domain"/>
    <property type="match status" value="1"/>
</dbReference>
<name>A0A1G7T4S9_9BACT</name>
<dbReference type="EMBL" id="FNCQ01000002">
    <property type="protein sequence ID" value="SDG30231.1"/>
    <property type="molecule type" value="Genomic_DNA"/>
</dbReference>
<dbReference type="AlphaFoldDB" id="A0A1G7T4S9"/>
<reference evidence="3" key="1">
    <citation type="submission" date="2016-10" db="EMBL/GenBank/DDBJ databases">
        <authorList>
            <person name="Varghese N."/>
            <person name="Submissions S."/>
        </authorList>
    </citation>
    <scope>NUCLEOTIDE SEQUENCE [LARGE SCALE GENOMIC DNA]</scope>
    <source>
        <strain evidence="3">BP1-148</strain>
    </source>
</reference>
<dbReference type="SUPFAM" id="SSF51905">
    <property type="entry name" value="FAD/NAD(P)-binding domain"/>
    <property type="match status" value="1"/>
</dbReference>
<dbReference type="InterPro" id="IPR050407">
    <property type="entry name" value="Geranylgeranyl_reductase"/>
</dbReference>
<protein>
    <submittedName>
        <fullName evidence="2">Dehydrogenase (Flavoprotein)</fullName>
    </submittedName>
</protein>
<dbReference type="PRINTS" id="PR00420">
    <property type="entry name" value="RNGMNOXGNASE"/>
</dbReference>
<dbReference type="PANTHER" id="PTHR42685:SF22">
    <property type="entry name" value="CONDITIONED MEDIUM FACTOR RECEPTOR 1"/>
    <property type="match status" value="1"/>
</dbReference>
<dbReference type="STRING" id="645274.SAMN04487901_102124"/>
<organism evidence="2 3">
    <name type="scientific">Prevotella communis</name>
    <dbReference type="NCBI Taxonomy" id="2913614"/>
    <lineage>
        <taxon>Bacteria</taxon>
        <taxon>Pseudomonadati</taxon>
        <taxon>Bacteroidota</taxon>
        <taxon>Bacteroidia</taxon>
        <taxon>Bacteroidales</taxon>
        <taxon>Prevotellaceae</taxon>
        <taxon>Prevotella</taxon>
    </lineage>
</organism>
<evidence type="ECO:0000259" key="1">
    <source>
        <dbReference type="Pfam" id="PF01494"/>
    </source>
</evidence>
<dbReference type="Pfam" id="PF01494">
    <property type="entry name" value="FAD_binding_3"/>
    <property type="match status" value="1"/>
</dbReference>
<dbReference type="PANTHER" id="PTHR42685">
    <property type="entry name" value="GERANYLGERANYL DIPHOSPHATE REDUCTASE"/>
    <property type="match status" value="1"/>
</dbReference>
<dbReference type="InterPro" id="IPR002938">
    <property type="entry name" value="FAD-bd"/>
</dbReference>